<organismHost>
    <name type="scientific">Bacillus subtilis</name>
    <dbReference type="NCBI Taxonomy" id="1423"/>
</organismHost>
<accession>A0A345MK83</accession>
<dbReference type="EMBL" id="MH606185">
    <property type="protein sequence ID" value="AXH71265.1"/>
    <property type="molecule type" value="Genomic_DNA"/>
</dbReference>
<reference evidence="1 2" key="1">
    <citation type="submission" date="2018-07" db="EMBL/GenBank/DDBJ databases">
        <title>Complete nucleotide sequence of Bacillus phage BSP38.</title>
        <authorList>
            <person name="Ghosh K."/>
            <person name="Kim K.-P."/>
        </authorList>
    </citation>
    <scope>NUCLEOTIDE SEQUENCE [LARGE SCALE GENOMIC DNA]</scope>
</reference>
<dbReference type="Proteomes" id="UP000260425">
    <property type="component" value="Segment"/>
</dbReference>
<keyword evidence="2" id="KW-1185">Reference proteome</keyword>
<organism evidence="1 2">
    <name type="scientific">Bacillus phage BSP38</name>
    <dbReference type="NCBI Taxonomy" id="2283013"/>
    <lineage>
        <taxon>Viruses</taxon>
        <taxon>Duplodnaviria</taxon>
        <taxon>Heunggongvirae</taxon>
        <taxon>Uroviricota</taxon>
        <taxon>Caudoviricetes</taxon>
        <taxon>Herelleviridae</taxon>
        <taxon>Bastillevirinae</taxon>
        <taxon>Jeonjuvirus</taxon>
        <taxon>Jeonjuvirus BSP38</taxon>
    </lineage>
</organism>
<gene>
    <name evidence="1" type="ORF">BSP38_223</name>
</gene>
<proteinExistence type="predicted"/>
<name>A0A345MK83_BPBSP</name>
<sequence>MEDKKTTVEFRPIEFNIRTDEPCPFCSKGVMYKTDEEGIDTKKCNTCHIAL</sequence>
<evidence type="ECO:0000313" key="1">
    <source>
        <dbReference type="EMBL" id="AXH71265.1"/>
    </source>
</evidence>
<protein>
    <submittedName>
        <fullName evidence="1">Uncharacterized protein</fullName>
    </submittedName>
</protein>
<evidence type="ECO:0000313" key="2">
    <source>
        <dbReference type="Proteomes" id="UP000260425"/>
    </source>
</evidence>